<keyword evidence="4" id="KW-0456">Lyase</keyword>
<dbReference type="EC" id="4.1.2.4" evidence="3 7"/>
<dbReference type="GO" id="GO:0005737">
    <property type="term" value="C:cytoplasm"/>
    <property type="evidence" value="ECO:0007669"/>
    <property type="project" value="InterPro"/>
</dbReference>
<dbReference type="PATRIC" id="fig|45068.5.peg.598"/>
<dbReference type="Pfam" id="PF01791">
    <property type="entry name" value="DeoC"/>
    <property type="match status" value="1"/>
</dbReference>
<dbReference type="RefSeq" id="WP_237758243.1">
    <property type="nucleotide sequence ID" value="NZ_CAAAHZ010000007.1"/>
</dbReference>
<dbReference type="PANTHER" id="PTHR10889">
    <property type="entry name" value="DEOXYRIBOSE-PHOSPHATE ALDOLASE"/>
    <property type="match status" value="1"/>
</dbReference>
<dbReference type="STRING" id="45068.Llon_0552"/>
<evidence type="ECO:0000256" key="1">
    <source>
        <dbReference type="ARBA" id="ARBA00004816"/>
    </source>
</evidence>
<name>A0A0W0VQC1_9GAMM</name>
<evidence type="ECO:0000313" key="8">
    <source>
        <dbReference type="EMBL" id="KTD22334.1"/>
    </source>
</evidence>
<dbReference type="EMBL" id="LNYK01000010">
    <property type="protein sequence ID" value="KTD22334.1"/>
    <property type="molecule type" value="Genomic_DNA"/>
</dbReference>
<gene>
    <name evidence="8" type="primary">deoC</name>
    <name evidence="8" type="ORF">Llon_0552</name>
</gene>
<proteinExistence type="inferred from homology"/>
<dbReference type="GO" id="GO:0004139">
    <property type="term" value="F:deoxyribose-phosphate aldolase activity"/>
    <property type="evidence" value="ECO:0007669"/>
    <property type="project" value="UniProtKB-UniRule"/>
</dbReference>
<dbReference type="GO" id="GO:0016052">
    <property type="term" value="P:carbohydrate catabolic process"/>
    <property type="evidence" value="ECO:0007669"/>
    <property type="project" value="TreeGrafter"/>
</dbReference>
<dbReference type="InterPro" id="IPR011343">
    <property type="entry name" value="DeoC"/>
</dbReference>
<evidence type="ECO:0000256" key="5">
    <source>
        <dbReference type="ARBA" id="ARBA00023270"/>
    </source>
</evidence>
<evidence type="ECO:0000256" key="4">
    <source>
        <dbReference type="ARBA" id="ARBA00023239"/>
    </source>
</evidence>
<evidence type="ECO:0000256" key="3">
    <source>
        <dbReference type="ARBA" id="ARBA00012515"/>
    </source>
</evidence>
<dbReference type="Proteomes" id="UP000054997">
    <property type="component" value="Unassembled WGS sequence"/>
</dbReference>
<comment type="similarity">
    <text evidence="2">Belongs to the DeoC/FbaB aldolase family. DeoC type 2 subfamily.</text>
</comment>
<reference evidence="8 9" key="1">
    <citation type="submission" date="2015-11" db="EMBL/GenBank/DDBJ databases">
        <title>Genomic analysis of 38 Legionella species identifies large and diverse effector repertoires.</title>
        <authorList>
            <person name="Burstein D."/>
            <person name="Amaro F."/>
            <person name="Zusman T."/>
            <person name="Lifshitz Z."/>
            <person name="Cohen O."/>
            <person name="Gilbert J.A."/>
            <person name="Pupko T."/>
            <person name="Shuman H.A."/>
            <person name="Segal G."/>
        </authorList>
    </citation>
    <scope>NUCLEOTIDE SEQUENCE [LARGE SCALE GENOMIC DNA]</scope>
    <source>
        <strain evidence="8 9">ATCC 49505</strain>
    </source>
</reference>
<dbReference type="InterPro" id="IPR002915">
    <property type="entry name" value="DeoC/FbaB/LacD_aldolase"/>
</dbReference>
<sequence>MTWEKDFTEAISSAALHAGNMPDNKQIISLIDLTLLNNNASLDELHALAAKAERYSVAAVCVLPKHLDDIPQEWQIKRATVINFPGGNQNRHDALLAVEAIIKSRKADEIDYVFPYSAYLNGEHDYALSCCHEQFKLCQANNVIFKVILETGAFPDMERIHQASLDIIGSGCDFLKTSTGKIPEGASLEAAFAMLQAIKSRNASCGIKISGGIKTKAQALQYIQLAQFMLGRQAEQSWFRIGSSSLLDDLL</sequence>
<comment type="caution">
    <text evidence="8">The sequence shown here is derived from an EMBL/GenBank/DDBJ whole genome shotgun (WGS) entry which is preliminary data.</text>
</comment>
<evidence type="ECO:0000256" key="6">
    <source>
        <dbReference type="ARBA" id="ARBA00048791"/>
    </source>
</evidence>
<dbReference type="NCBIfam" id="TIGR00126">
    <property type="entry name" value="deoC"/>
    <property type="match status" value="1"/>
</dbReference>
<keyword evidence="9" id="KW-1185">Reference proteome</keyword>
<dbReference type="SUPFAM" id="SSF51569">
    <property type="entry name" value="Aldolase"/>
    <property type="match status" value="1"/>
</dbReference>
<evidence type="ECO:0000256" key="2">
    <source>
        <dbReference type="ARBA" id="ARBA00009473"/>
    </source>
</evidence>
<protein>
    <recommendedName>
        <fullName evidence="3 7">Deoxyribose-phosphate aldolase</fullName>
        <ecNumber evidence="3 7">4.1.2.4</ecNumber>
    </recommendedName>
</protein>
<keyword evidence="5" id="KW-0704">Schiff base</keyword>
<dbReference type="PANTHER" id="PTHR10889:SF3">
    <property type="entry name" value="DEOXYRIBOSE-PHOSPHATE ALDOLASE"/>
    <property type="match status" value="1"/>
</dbReference>
<comment type="catalytic activity">
    <reaction evidence="6">
        <text>2-deoxy-D-ribose 5-phosphate = D-glyceraldehyde 3-phosphate + acetaldehyde</text>
        <dbReference type="Rhea" id="RHEA:12821"/>
        <dbReference type="ChEBI" id="CHEBI:15343"/>
        <dbReference type="ChEBI" id="CHEBI:59776"/>
        <dbReference type="ChEBI" id="CHEBI:62877"/>
        <dbReference type="EC" id="4.1.2.4"/>
    </reaction>
</comment>
<comment type="pathway">
    <text evidence="1">Carbohydrate degradation; 2-deoxy-D-ribose 1-phosphate degradation; D-glyceraldehyde 3-phosphate and acetaldehyde from 2-deoxy-alpha-D-ribose 1-phosphate: step 2/2.</text>
</comment>
<dbReference type="Gene3D" id="3.20.20.70">
    <property type="entry name" value="Aldolase class I"/>
    <property type="match status" value="1"/>
</dbReference>
<dbReference type="InterPro" id="IPR013785">
    <property type="entry name" value="Aldolase_TIM"/>
</dbReference>
<evidence type="ECO:0000256" key="7">
    <source>
        <dbReference type="NCBIfam" id="TIGR00126"/>
    </source>
</evidence>
<organism evidence="8 9">
    <name type="scientific">Legionella londiniensis</name>
    <dbReference type="NCBI Taxonomy" id="45068"/>
    <lineage>
        <taxon>Bacteria</taxon>
        <taxon>Pseudomonadati</taxon>
        <taxon>Pseudomonadota</taxon>
        <taxon>Gammaproteobacteria</taxon>
        <taxon>Legionellales</taxon>
        <taxon>Legionellaceae</taxon>
        <taxon>Legionella</taxon>
    </lineage>
</organism>
<dbReference type="AlphaFoldDB" id="A0A0W0VQC1"/>
<dbReference type="SMART" id="SM01133">
    <property type="entry name" value="DeoC"/>
    <property type="match status" value="1"/>
</dbReference>
<dbReference type="PIRSF" id="PIRSF001357">
    <property type="entry name" value="DeoC"/>
    <property type="match status" value="1"/>
</dbReference>
<dbReference type="GO" id="GO:0009264">
    <property type="term" value="P:deoxyribonucleotide catabolic process"/>
    <property type="evidence" value="ECO:0007669"/>
    <property type="project" value="UniProtKB-UniRule"/>
</dbReference>
<evidence type="ECO:0000313" key="9">
    <source>
        <dbReference type="Proteomes" id="UP000054997"/>
    </source>
</evidence>
<accession>A0A0W0VQC1</accession>